<comment type="caution">
    <text evidence="1">The sequence shown here is derived from an EMBL/GenBank/DDBJ whole genome shotgun (WGS) entry which is preliminary data.</text>
</comment>
<evidence type="ECO:0000313" key="2">
    <source>
        <dbReference type="Proteomes" id="UP000708208"/>
    </source>
</evidence>
<dbReference type="AlphaFoldDB" id="A0A8J2PMI4"/>
<evidence type="ECO:0000313" key="1">
    <source>
        <dbReference type="EMBL" id="CAG7836533.1"/>
    </source>
</evidence>
<dbReference type="OrthoDB" id="415411at2759"/>
<dbReference type="PANTHER" id="PTHR10151">
    <property type="entry name" value="ECTONUCLEOTIDE PYROPHOSPHATASE/PHOSPHODIESTERASE"/>
    <property type="match status" value="1"/>
</dbReference>
<dbReference type="PANTHER" id="PTHR10151:SF120">
    <property type="entry name" value="BIS(5'-ADENOSYL)-TRIPHOSPHATASE"/>
    <property type="match status" value="1"/>
</dbReference>
<organism evidence="1 2">
    <name type="scientific">Allacma fusca</name>
    <dbReference type="NCBI Taxonomy" id="39272"/>
    <lineage>
        <taxon>Eukaryota</taxon>
        <taxon>Metazoa</taxon>
        <taxon>Ecdysozoa</taxon>
        <taxon>Arthropoda</taxon>
        <taxon>Hexapoda</taxon>
        <taxon>Collembola</taxon>
        <taxon>Symphypleona</taxon>
        <taxon>Sminthuridae</taxon>
        <taxon>Allacma</taxon>
    </lineage>
</organism>
<name>A0A8J2PMI4_9HEXA</name>
<gene>
    <name evidence="1" type="ORF">AFUS01_LOCUS45768</name>
</gene>
<reference evidence="1" key="1">
    <citation type="submission" date="2021-06" db="EMBL/GenBank/DDBJ databases">
        <authorList>
            <person name="Hodson N. C."/>
            <person name="Mongue J. A."/>
            <person name="Jaron S. K."/>
        </authorList>
    </citation>
    <scope>NUCLEOTIDE SEQUENCE</scope>
</reference>
<proteinExistence type="predicted"/>
<dbReference type="EMBL" id="CAJVCH010571069">
    <property type="protein sequence ID" value="CAG7836533.1"/>
    <property type="molecule type" value="Genomic_DNA"/>
</dbReference>
<accession>A0A8J2PMI4</accession>
<dbReference type="GO" id="GO:0016787">
    <property type="term" value="F:hydrolase activity"/>
    <property type="evidence" value="ECO:0007669"/>
    <property type="project" value="UniProtKB-ARBA"/>
</dbReference>
<dbReference type="Proteomes" id="UP000708208">
    <property type="component" value="Unassembled WGS sequence"/>
</dbReference>
<keyword evidence="2" id="KW-1185">Reference proteome</keyword>
<sequence length="74" mass="8335">MFLEGVHGYTPELADQRGIFFARGPAFKRGHMHSGIRMVDVYQIFAKVLDIQPLPNDGVWENVAGLFAEKETVD</sequence>
<protein>
    <submittedName>
        <fullName evidence="1">Uncharacterized protein</fullName>
    </submittedName>
</protein>